<evidence type="ECO:0000256" key="1">
    <source>
        <dbReference type="SAM" id="MobiDB-lite"/>
    </source>
</evidence>
<dbReference type="AlphaFoldDB" id="A0A9W6SML7"/>
<reference evidence="2" key="1">
    <citation type="submission" date="2023-03" db="EMBL/GenBank/DDBJ databases">
        <title>Actinorhabdospora filicis NBRC 111898.</title>
        <authorList>
            <person name="Ichikawa N."/>
            <person name="Sato H."/>
            <person name="Tonouchi N."/>
        </authorList>
    </citation>
    <scope>NUCLEOTIDE SEQUENCE</scope>
    <source>
        <strain evidence="2">NBRC 111898</strain>
    </source>
</reference>
<dbReference type="EMBL" id="BSTX01000002">
    <property type="protein sequence ID" value="GLZ78557.1"/>
    <property type="molecule type" value="Genomic_DNA"/>
</dbReference>
<accession>A0A9W6SML7</accession>
<evidence type="ECO:0000313" key="2">
    <source>
        <dbReference type="EMBL" id="GLZ78557.1"/>
    </source>
</evidence>
<gene>
    <name evidence="2" type="ORF">Afil01_33640</name>
</gene>
<feature type="compositionally biased region" description="Polar residues" evidence="1">
    <location>
        <begin position="46"/>
        <end position="61"/>
    </location>
</feature>
<name>A0A9W6SML7_9ACTN</name>
<keyword evidence="3" id="KW-1185">Reference proteome</keyword>
<proteinExistence type="predicted"/>
<comment type="caution">
    <text evidence="2">The sequence shown here is derived from an EMBL/GenBank/DDBJ whole genome shotgun (WGS) entry which is preliminary data.</text>
</comment>
<evidence type="ECO:0000313" key="3">
    <source>
        <dbReference type="Proteomes" id="UP001165079"/>
    </source>
</evidence>
<dbReference type="Proteomes" id="UP001165079">
    <property type="component" value="Unassembled WGS sequence"/>
</dbReference>
<protein>
    <submittedName>
        <fullName evidence="2">Uncharacterized protein</fullName>
    </submittedName>
</protein>
<sequence>MGGVKYGPTQAEIKALAEKVKAAAIRVKGEKELLMIPLGSPDSAWAGQSSKDQTTGMTSGHQPKGKYGVYGVGKDDRYLGTKADWAALESAYWWIPGEFERYLRPEPRDFDAFVATAQKLTEGFVNVEKAPDPAGGLPPNTPAPLAKGTGAVDQPIRLTMGYTNDWSGHFADGFQAYLGEIPNISRRQALIADTLYQAIVAARDIYGAGRETLGDIARKTEIAIESIEAGKTGGGCSDDALNIAFGLIAGAATIAAGVATVGSGGLLGGPSAVAAWTIIAGVSNAAWAGGAKLIADPHEIDLLASDVDGVLAKMTEALNKRKQTILDMEQAAAGKLSENSNVVRQNTLTAKDGSGTQRNAFFPARPGMLDMPTDLKNLKSPENGFTHPSAAV</sequence>
<organism evidence="2 3">
    <name type="scientific">Actinorhabdospora filicis</name>
    <dbReference type="NCBI Taxonomy" id="1785913"/>
    <lineage>
        <taxon>Bacteria</taxon>
        <taxon>Bacillati</taxon>
        <taxon>Actinomycetota</taxon>
        <taxon>Actinomycetes</taxon>
        <taxon>Micromonosporales</taxon>
        <taxon>Micromonosporaceae</taxon>
        <taxon>Actinorhabdospora</taxon>
    </lineage>
</organism>
<dbReference type="RefSeq" id="WP_285663709.1">
    <property type="nucleotide sequence ID" value="NZ_BSTX01000002.1"/>
</dbReference>
<feature type="region of interest" description="Disordered" evidence="1">
    <location>
        <begin position="44"/>
        <end position="63"/>
    </location>
</feature>